<evidence type="ECO:0000259" key="8">
    <source>
        <dbReference type="Pfam" id="PF25079"/>
    </source>
</evidence>
<dbReference type="PANTHER" id="PTHR31052">
    <property type="entry name" value="COBRA-LIKE PROTEIN 7"/>
    <property type="match status" value="1"/>
</dbReference>
<dbReference type="PIRSF" id="PIRSF038122">
    <property type="entry name" value="COBRA"/>
    <property type="match status" value="1"/>
</dbReference>
<protein>
    <recommendedName>
        <fullName evidence="7">COBRA-like protein</fullName>
    </recommendedName>
</protein>
<sequence length="479" mass="53670">MGARFFHRNLKRMLHSPCTKDPTYKPKITEDTRFLPRLEGDLTMTYDVTSAYESNYLALVTISNNNPIGRLDNWNLTWEWERGEFIYEMKGAQTLEQDLNACFNGPAASFYQDPKFDFTQVMSCQKKPTIVDLPPQLANDTLKGKIEHCCRNGILLPSVMDSTKSKAAFQLQVFKLPPDLNRTTVYPPLNWKISGVLNPDYQCGQPRRVSPTQFPDPYGTSRVTSAIASWQVVCNITTKIGSPHCCVSFSAYYNESVVPCRTCACGCPSSIKPSCNRDKDALLLPSNALLIPFENRTLKALAWADIQHFPVSPPLPCADYCGVSINWHVYGDYRKGWSARITLFNWDNYTFADWFTAIELPKAFPGYQDVYSFNGTAVPGLNNTIFMQGKPGLNYLEAETNGTNPAVDYMVPGKQQSMISFTKKQTPGINIVEGEGFPTKVIFNGEECSLPHAFPIAAGHSVSVSMPTFLVSFMFLFLL</sequence>
<proteinExistence type="inferred from homology"/>
<dbReference type="GO" id="GO:0010215">
    <property type="term" value="P:cellulose microfibril organization"/>
    <property type="evidence" value="ECO:0007669"/>
    <property type="project" value="InterPro"/>
</dbReference>
<comment type="similarity">
    <text evidence="2 7">Belongs to the COBRA family.</text>
</comment>
<dbReference type="GO" id="GO:0030246">
    <property type="term" value="F:carbohydrate binding"/>
    <property type="evidence" value="ECO:0007669"/>
    <property type="project" value="InterPro"/>
</dbReference>
<dbReference type="AlphaFoldDB" id="A0A0D6QSZ5"/>
<dbReference type="InterPro" id="IPR056900">
    <property type="entry name" value="COB_C"/>
</dbReference>
<dbReference type="PANTHER" id="PTHR31052:SF3">
    <property type="entry name" value="COBRA-LIKE PROTEIN 7"/>
    <property type="match status" value="1"/>
</dbReference>
<keyword evidence="5" id="KW-0472">Membrane</keyword>
<evidence type="ECO:0000313" key="9">
    <source>
        <dbReference type="EMBL" id="JAG93566.1"/>
    </source>
</evidence>
<organism evidence="9">
    <name type="scientific">Araucaria cunninghamii</name>
    <name type="common">Hoop pine</name>
    <name type="synonym">Moreton Bay pine</name>
    <dbReference type="NCBI Taxonomy" id="56994"/>
    <lineage>
        <taxon>Eukaryota</taxon>
        <taxon>Viridiplantae</taxon>
        <taxon>Streptophyta</taxon>
        <taxon>Embryophyta</taxon>
        <taxon>Tracheophyta</taxon>
        <taxon>Spermatophyta</taxon>
        <taxon>Pinopsida</taxon>
        <taxon>Pinidae</taxon>
        <taxon>Conifers II</taxon>
        <taxon>Araucariales</taxon>
        <taxon>Araucariaceae</taxon>
        <taxon>Araucaria</taxon>
    </lineage>
</organism>
<dbReference type="InterPro" id="IPR006918">
    <property type="entry name" value="COBRA_pln"/>
</dbReference>
<dbReference type="SUPFAM" id="SSF49384">
    <property type="entry name" value="Carbohydrate-binding domain"/>
    <property type="match status" value="1"/>
</dbReference>
<keyword evidence="3" id="KW-1003">Cell membrane</keyword>
<dbReference type="EMBL" id="GCKF01046326">
    <property type="protein sequence ID" value="JAG93566.1"/>
    <property type="molecule type" value="Transcribed_RNA"/>
</dbReference>
<comment type="subcellular location">
    <subcellularLocation>
        <location evidence="1">Cell membrane</location>
    </subcellularLocation>
</comment>
<reference evidence="9" key="1">
    <citation type="submission" date="2015-03" db="EMBL/GenBank/DDBJ databases">
        <title>A transcriptome of Araucaria cunninghamii, an australian fine timber species.</title>
        <authorList>
            <person name="Jing Yi C.J.Y."/>
            <person name="Yin San L.Y.S."/>
            <person name="Abdul Karim S.S."/>
            <person name="Wan Azmi N.N."/>
            <person name="Hercus R.R."/>
            <person name="Croft L.L."/>
        </authorList>
    </citation>
    <scope>NUCLEOTIDE SEQUENCE</scope>
    <source>
        <strain evidence="9">MI0301</strain>
        <tissue evidence="9">Leaf</tissue>
    </source>
</reference>
<name>A0A0D6QSZ5_ARACU</name>
<dbReference type="InterPro" id="IPR008965">
    <property type="entry name" value="CBM2/CBM3_carb-bd_dom_sf"/>
</dbReference>
<evidence type="ECO:0000256" key="7">
    <source>
        <dbReference type="PIRNR" id="PIRNR038122"/>
    </source>
</evidence>
<dbReference type="Pfam" id="PF25079">
    <property type="entry name" value="COB_C"/>
    <property type="match status" value="1"/>
</dbReference>
<accession>A0A0D6QSZ5</accession>
<evidence type="ECO:0000256" key="6">
    <source>
        <dbReference type="ARBA" id="ARBA00023180"/>
    </source>
</evidence>
<dbReference type="GO" id="GO:0005886">
    <property type="term" value="C:plasma membrane"/>
    <property type="evidence" value="ECO:0007669"/>
    <property type="project" value="UniProtKB-SubCell"/>
</dbReference>
<evidence type="ECO:0000256" key="1">
    <source>
        <dbReference type="ARBA" id="ARBA00004236"/>
    </source>
</evidence>
<evidence type="ECO:0000256" key="5">
    <source>
        <dbReference type="ARBA" id="ARBA00023136"/>
    </source>
</evidence>
<feature type="domain" description="COBRA C-terminal" evidence="8">
    <location>
        <begin position="244"/>
        <end position="455"/>
    </location>
</feature>
<evidence type="ECO:0000256" key="4">
    <source>
        <dbReference type="ARBA" id="ARBA00022729"/>
    </source>
</evidence>
<keyword evidence="4" id="KW-0732">Signal</keyword>
<evidence type="ECO:0000256" key="2">
    <source>
        <dbReference type="ARBA" id="ARBA00005507"/>
    </source>
</evidence>
<evidence type="ECO:0000256" key="3">
    <source>
        <dbReference type="ARBA" id="ARBA00022475"/>
    </source>
</evidence>
<dbReference type="Pfam" id="PF04833">
    <property type="entry name" value="COBRA"/>
    <property type="match status" value="1"/>
</dbReference>
<keyword evidence="6" id="KW-0325">Glycoprotein</keyword>